<keyword evidence="3" id="KW-1185">Reference proteome</keyword>
<dbReference type="AlphaFoldDB" id="A0A399QUZ9"/>
<comment type="caution">
    <text evidence="2">The sequence shown here is derived from an EMBL/GenBank/DDBJ whole genome shotgun (WGS) entry which is preliminary data.</text>
</comment>
<proteinExistence type="predicted"/>
<organism evidence="2 3">
    <name type="scientific">Henriciella barbarensis</name>
    <dbReference type="NCBI Taxonomy" id="86342"/>
    <lineage>
        <taxon>Bacteria</taxon>
        <taxon>Pseudomonadati</taxon>
        <taxon>Pseudomonadota</taxon>
        <taxon>Alphaproteobacteria</taxon>
        <taxon>Hyphomonadales</taxon>
        <taxon>Hyphomonadaceae</taxon>
        <taxon>Henriciella</taxon>
    </lineage>
</organism>
<dbReference type="EMBL" id="QWGB01000009">
    <property type="protein sequence ID" value="RIJ21422.1"/>
    <property type="molecule type" value="Genomic_DNA"/>
</dbReference>
<evidence type="ECO:0000256" key="1">
    <source>
        <dbReference type="SAM" id="SignalP"/>
    </source>
</evidence>
<sequence>MRTKLFIGGALAALFALPAAADGYVYTAPSTSHGYVTSHTNTTSPCAVTSCCCGHQVVRTYRTAPVVRRYVQTYTRVAPPICTATSHVGHDHAHHTYSHTGARTYSSTRTVTGYSQGSSYSGSAYATSDGYAYGDAYYDDGYYEGDAYYEPYPAPSAGYAAELSHDREDPWNGYRR</sequence>
<feature type="signal peptide" evidence="1">
    <location>
        <begin position="1"/>
        <end position="21"/>
    </location>
</feature>
<accession>A0A399QUZ9</accession>
<feature type="chain" id="PRO_5017294833" evidence="1">
    <location>
        <begin position="22"/>
        <end position="176"/>
    </location>
</feature>
<dbReference type="OrthoDB" id="9838325at2"/>
<evidence type="ECO:0000313" key="2">
    <source>
        <dbReference type="EMBL" id="RIJ21422.1"/>
    </source>
</evidence>
<protein>
    <submittedName>
        <fullName evidence="2">Uncharacterized protein</fullName>
    </submittedName>
</protein>
<gene>
    <name evidence="2" type="ORF">D1224_14005</name>
</gene>
<dbReference type="RefSeq" id="WP_119380574.1">
    <property type="nucleotide sequence ID" value="NZ_QWGB01000009.1"/>
</dbReference>
<dbReference type="Proteomes" id="UP000265431">
    <property type="component" value="Unassembled WGS sequence"/>
</dbReference>
<evidence type="ECO:0000313" key="3">
    <source>
        <dbReference type="Proteomes" id="UP000265431"/>
    </source>
</evidence>
<name>A0A399QUZ9_9PROT</name>
<reference evidence="2 3" key="1">
    <citation type="submission" date="2018-08" db="EMBL/GenBank/DDBJ databases">
        <title>Henriciella mobilis sp. nov., isolated from seawater.</title>
        <authorList>
            <person name="Cheng H."/>
            <person name="Wu Y.-H."/>
            <person name="Xu X.-W."/>
            <person name="Guo L.-L."/>
        </authorList>
    </citation>
    <scope>NUCLEOTIDE SEQUENCE [LARGE SCALE GENOMIC DNA]</scope>
    <source>
        <strain evidence="2 3">CCUG66934</strain>
    </source>
</reference>
<keyword evidence="1" id="KW-0732">Signal</keyword>